<name>A0A437QE51_9GAMM</name>
<reference evidence="2 3" key="1">
    <citation type="submission" date="2019-01" db="EMBL/GenBank/DDBJ databases">
        <authorList>
            <person name="Chen W.-M."/>
        </authorList>
    </citation>
    <scope>NUCLEOTIDE SEQUENCE [LARGE SCALE GENOMIC DNA]</scope>
    <source>
        <strain evidence="2 3">HPM-16</strain>
    </source>
</reference>
<dbReference type="Proteomes" id="UP000282818">
    <property type="component" value="Unassembled WGS sequence"/>
</dbReference>
<evidence type="ECO:0000313" key="2">
    <source>
        <dbReference type="EMBL" id="RVU32817.1"/>
    </source>
</evidence>
<keyword evidence="1" id="KW-0732">Signal</keyword>
<proteinExistence type="predicted"/>
<dbReference type="EMBL" id="SACQ01000001">
    <property type="protein sequence ID" value="RVU32817.1"/>
    <property type="molecule type" value="Genomic_DNA"/>
</dbReference>
<organism evidence="2 3">
    <name type="scientific">Neptunomonas marina</name>
    <dbReference type="NCBI Taxonomy" id="1815562"/>
    <lineage>
        <taxon>Bacteria</taxon>
        <taxon>Pseudomonadati</taxon>
        <taxon>Pseudomonadota</taxon>
        <taxon>Gammaproteobacteria</taxon>
        <taxon>Oceanospirillales</taxon>
        <taxon>Oceanospirillaceae</taxon>
        <taxon>Neptunomonas</taxon>
    </lineage>
</organism>
<protein>
    <submittedName>
        <fullName evidence="2">Uncharacterized protein</fullName>
    </submittedName>
</protein>
<evidence type="ECO:0000313" key="3">
    <source>
        <dbReference type="Proteomes" id="UP000282818"/>
    </source>
</evidence>
<gene>
    <name evidence="2" type="ORF">EOE65_03950</name>
</gene>
<keyword evidence="3" id="KW-1185">Reference proteome</keyword>
<accession>A0A437QE51</accession>
<evidence type="ECO:0000256" key="1">
    <source>
        <dbReference type="SAM" id="SignalP"/>
    </source>
</evidence>
<sequence length="181" mass="20085">MNNRLRSCIAILAMFGSVSAAADAKSAVGLQQMKQASEIGASCTGFYDGVYALLHRMQKDADSAGLEQLKMVWPGIDQSSVFRQSTASMLMTDIFIAKINQSFDVDPPMTLQNFSQQYVESRKSTMDWKHSITGNAILERMRDQCEQIIRISVERGTLREGMLNKAIKQRARALGIEVDGV</sequence>
<dbReference type="RefSeq" id="WP_127692985.1">
    <property type="nucleotide sequence ID" value="NZ_SACQ01000001.1"/>
</dbReference>
<feature type="chain" id="PRO_5019078585" evidence="1">
    <location>
        <begin position="23"/>
        <end position="181"/>
    </location>
</feature>
<comment type="caution">
    <text evidence="2">The sequence shown here is derived from an EMBL/GenBank/DDBJ whole genome shotgun (WGS) entry which is preliminary data.</text>
</comment>
<feature type="signal peptide" evidence="1">
    <location>
        <begin position="1"/>
        <end position="22"/>
    </location>
</feature>
<dbReference type="AlphaFoldDB" id="A0A437QE51"/>